<accession>A0A6J4R0C4</accession>
<feature type="non-terminal residue" evidence="2">
    <location>
        <position position="1"/>
    </location>
</feature>
<protein>
    <submittedName>
        <fullName evidence="2">Uncharacterized protein</fullName>
    </submittedName>
</protein>
<evidence type="ECO:0000256" key="1">
    <source>
        <dbReference type="SAM" id="MobiDB-lite"/>
    </source>
</evidence>
<feature type="non-terminal residue" evidence="2">
    <location>
        <position position="59"/>
    </location>
</feature>
<name>A0A6J4R0C4_9ACTN</name>
<dbReference type="AlphaFoldDB" id="A0A6J4R0C4"/>
<feature type="region of interest" description="Disordered" evidence="1">
    <location>
        <begin position="1"/>
        <end position="59"/>
    </location>
</feature>
<dbReference type="EMBL" id="CADCVB010000229">
    <property type="protein sequence ID" value="CAA9451869.1"/>
    <property type="molecule type" value="Genomic_DNA"/>
</dbReference>
<gene>
    <name evidence="2" type="ORF">AVDCRST_MAG78-3498</name>
</gene>
<sequence>GGADRRPPARGGGPGGGEVGASRPAATRAACGPSTTPPRSLGELVQHGPLRRPAQDARL</sequence>
<evidence type="ECO:0000313" key="2">
    <source>
        <dbReference type="EMBL" id="CAA9451869.1"/>
    </source>
</evidence>
<organism evidence="2">
    <name type="scientific">uncultured Rubrobacteraceae bacterium</name>
    <dbReference type="NCBI Taxonomy" id="349277"/>
    <lineage>
        <taxon>Bacteria</taxon>
        <taxon>Bacillati</taxon>
        <taxon>Actinomycetota</taxon>
        <taxon>Rubrobacteria</taxon>
        <taxon>Rubrobacterales</taxon>
        <taxon>Rubrobacteraceae</taxon>
        <taxon>environmental samples</taxon>
    </lineage>
</organism>
<feature type="compositionally biased region" description="Gly residues" evidence="1">
    <location>
        <begin position="10"/>
        <end position="19"/>
    </location>
</feature>
<proteinExistence type="predicted"/>
<reference evidence="2" key="1">
    <citation type="submission" date="2020-02" db="EMBL/GenBank/DDBJ databases">
        <authorList>
            <person name="Meier V. D."/>
        </authorList>
    </citation>
    <scope>NUCLEOTIDE SEQUENCE</scope>
    <source>
        <strain evidence="2">AVDCRST_MAG78</strain>
    </source>
</reference>